<reference evidence="3" key="1">
    <citation type="submission" date="2023-03" db="EMBL/GenBank/DDBJ databases">
        <title>Massive genome expansion in bonnet fungi (Mycena s.s.) driven by repeated elements and novel gene families across ecological guilds.</title>
        <authorList>
            <consortium name="Lawrence Berkeley National Laboratory"/>
            <person name="Harder C.B."/>
            <person name="Miyauchi S."/>
            <person name="Viragh M."/>
            <person name="Kuo A."/>
            <person name="Thoen E."/>
            <person name="Andreopoulos B."/>
            <person name="Lu D."/>
            <person name="Skrede I."/>
            <person name="Drula E."/>
            <person name="Henrissat B."/>
            <person name="Morin E."/>
            <person name="Kohler A."/>
            <person name="Barry K."/>
            <person name="LaButti K."/>
            <person name="Morin E."/>
            <person name="Salamov A."/>
            <person name="Lipzen A."/>
            <person name="Mereny Z."/>
            <person name="Hegedus B."/>
            <person name="Baldrian P."/>
            <person name="Stursova M."/>
            <person name="Weitz H."/>
            <person name="Taylor A."/>
            <person name="Grigoriev I.V."/>
            <person name="Nagy L.G."/>
            <person name="Martin F."/>
            <person name="Kauserud H."/>
        </authorList>
    </citation>
    <scope>NUCLEOTIDE SEQUENCE</scope>
    <source>
        <strain evidence="3">CBHHK188m</strain>
    </source>
</reference>
<keyword evidence="2" id="KW-0812">Transmembrane</keyword>
<evidence type="ECO:0000256" key="2">
    <source>
        <dbReference type="SAM" id="Phobius"/>
    </source>
</evidence>
<accession>A0AAD7IUG0</accession>
<dbReference type="AlphaFoldDB" id="A0AAD7IUG0"/>
<feature type="transmembrane region" description="Helical" evidence="2">
    <location>
        <begin position="197"/>
        <end position="222"/>
    </location>
</feature>
<protein>
    <submittedName>
        <fullName evidence="3">Uncharacterized protein</fullName>
    </submittedName>
</protein>
<evidence type="ECO:0000256" key="1">
    <source>
        <dbReference type="SAM" id="MobiDB-lite"/>
    </source>
</evidence>
<name>A0AAD7IUG0_9AGAR</name>
<comment type="caution">
    <text evidence="3">The sequence shown here is derived from an EMBL/GenBank/DDBJ whole genome shotgun (WGS) entry which is preliminary data.</text>
</comment>
<evidence type="ECO:0000313" key="3">
    <source>
        <dbReference type="EMBL" id="KAJ7750721.1"/>
    </source>
</evidence>
<keyword evidence="4" id="KW-1185">Reference proteome</keyword>
<keyword evidence="2" id="KW-0472">Membrane</keyword>
<feature type="region of interest" description="Disordered" evidence="1">
    <location>
        <begin position="20"/>
        <end position="69"/>
    </location>
</feature>
<dbReference type="Proteomes" id="UP001215280">
    <property type="component" value="Unassembled WGS sequence"/>
</dbReference>
<proteinExistence type="predicted"/>
<organism evidence="3 4">
    <name type="scientific">Mycena maculata</name>
    <dbReference type="NCBI Taxonomy" id="230809"/>
    <lineage>
        <taxon>Eukaryota</taxon>
        <taxon>Fungi</taxon>
        <taxon>Dikarya</taxon>
        <taxon>Basidiomycota</taxon>
        <taxon>Agaricomycotina</taxon>
        <taxon>Agaricomycetes</taxon>
        <taxon>Agaricomycetidae</taxon>
        <taxon>Agaricales</taxon>
        <taxon>Marasmiineae</taxon>
        <taxon>Mycenaceae</taxon>
        <taxon>Mycena</taxon>
    </lineage>
</organism>
<evidence type="ECO:0000313" key="4">
    <source>
        <dbReference type="Proteomes" id="UP001215280"/>
    </source>
</evidence>
<dbReference type="EMBL" id="JARJLG010000081">
    <property type="protein sequence ID" value="KAJ7750721.1"/>
    <property type="molecule type" value="Genomic_DNA"/>
</dbReference>
<gene>
    <name evidence="3" type="ORF">DFH07DRAFT_775052</name>
</gene>
<sequence>MLPGLPSGLSVFTVVAAVGKESQEPRQGSSGPKPWVTWSLAPGLQEPGECPILAPKPPSSHRARSPHSLKPGHFTECLAEYMAEACDELETIDNATHQSTTLTPSLWSRKKEPKATSGIKQTKQKGKKEKQQLPDKNKFAGLLDSEAQCICVQANYRDTPQNGPNDQCLCLHSYLAHLVPDQDPGGRFRPIGSTNPLMIIILLTPLIMALFPFGPMAAHLNFFNIKMLVLRLAPQTSVFGSAFAQGSGPHLSTFSPAPDAHVFSHTFPPATGARPLAFSQCPNTSVAFLPSPVTTFLGASTQATPFELSRPVANTLLAPLKL</sequence>
<keyword evidence="2" id="KW-1133">Transmembrane helix</keyword>
<feature type="region of interest" description="Disordered" evidence="1">
    <location>
        <begin position="100"/>
        <end position="132"/>
    </location>
</feature>